<protein>
    <recommendedName>
        <fullName evidence="12">Na(+)/H(+) antiporter NhaA</fullName>
    </recommendedName>
    <alternativeName>
        <fullName evidence="12">Sodium/proton antiporter NhaA</fullName>
    </alternativeName>
</protein>
<evidence type="ECO:0000256" key="12">
    <source>
        <dbReference type="HAMAP-Rule" id="MF_01844"/>
    </source>
</evidence>
<gene>
    <name evidence="12 14" type="primary">nhaA</name>
    <name evidence="14" type="ORF">EXE59_22235</name>
</gene>
<reference evidence="14 15" key="1">
    <citation type="submission" date="2019-04" db="EMBL/GenBank/DDBJ databases">
        <title>Three New Species of Nocardioides, Nocardioides euryhalodurans sp. nov., Nocardioides seonyuensis sp. nov. and Nocardioides eburneoflavus sp. nov. Isolated from Soil.</title>
        <authorList>
            <person name="Roh S.G."/>
            <person name="Lee C."/>
            <person name="Kim M.-K."/>
            <person name="Kim S.B."/>
        </authorList>
    </citation>
    <scope>NUCLEOTIDE SEQUENCE [LARGE SCALE GENOMIC DNA]</scope>
    <source>
        <strain evidence="14 15">MMS17-SY213</strain>
    </source>
</reference>
<dbReference type="HAMAP" id="MF_01844">
    <property type="entry name" value="NhaA"/>
    <property type="match status" value="1"/>
</dbReference>
<dbReference type="GO" id="GO:0015385">
    <property type="term" value="F:sodium:proton antiporter activity"/>
    <property type="evidence" value="ECO:0007669"/>
    <property type="project" value="UniProtKB-UniRule"/>
</dbReference>
<keyword evidence="15" id="KW-1185">Reference proteome</keyword>
<dbReference type="PANTHER" id="PTHR30341:SF0">
    <property type="entry name" value="NA(+)_H(+) ANTIPORTER NHAA"/>
    <property type="match status" value="1"/>
</dbReference>
<dbReference type="InterPro" id="IPR004670">
    <property type="entry name" value="NhaA"/>
</dbReference>
<evidence type="ECO:0000256" key="5">
    <source>
        <dbReference type="ARBA" id="ARBA00022475"/>
    </source>
</evidence>
<dbReference type="OrthoDB" id="117402at2"/>
<dbReference type="Pfam" id="PF13462">
    <property type="entry name" value="Thioredoxin_4"/>
    <property type="match status" value="1"/>
</dbReference>
<keyword evidence="10 12" id="KW-0472">Membrane</keyword>
<keyword evidence="3 12" id="KW-0813">Transport</keyword>
<evidence type="ECO:0000256" key="7">
    <source>
        <dbReference type="ARBA" id="ARBA00022989"/>
    </source>
</evidence>
<feature type="transmembrane region" description="Helical" evidence="12">
    <location>
        <begin position="51"/>
        <end position="69"/>
    </location>
</feature>
<evidence type="ECO:0000313" key="14">
    <source>
        <dbReference type="EMBL" id="TGN67037.1"/>
    </source>
</evidence>
<comment type="subcellular location">
    <subcellularLocation>
        <location evidence="1">Cell inner membrane</location>
        <topology evidence="1">Multi-pass membrane protein</topology>
    </subcellularLocation>
    <subcellularLocation>
        <location evidence="12">Cell membrane</location>
        <topology evidence="12">Multi-pass membrane protein</topology>
    </subcellularLocation>
</comment>
<evidence type="ECO:0000256" key="11">
    <source>
        <dbReference type="ARBA" id="ARBA00023201"/>
    </source>
</evidence>
<accession>A0A4Z1CQ01</accession>
<dbReference type="PROSITE" id="PS51352">
    <property type="entry name" value="THIOREDOXIN_2"/>
    <property type="match status" value="1"/>
</dbReference>
<keyword evidence="9 12" id="KW-0406">Ion transport</keyword>
<dbReference type="Gene3D" id="1.20.1530.10">
    <property type="entry name" value="Na+/H+ antiporter like domain"/>
    <property type="match status" value="1"/>
</dbReference>
<comment type="function">
    <text evidence="12">Na(+)/H(+) antiporter that extrudes sodium in exchange for external protons.</text>
</comment>
<dbReference type="Gene3D" id="3.40.30.10">
    <property type="entry name" value="Glutaredoxin"/>
    <property type="match status" value="1"/>
</dbReference>
<feature type="domain" description="Thioredoxin" evidence="13">
    <location>
        <begin position="395"/>
        <end position="590"/>
    </location>
</feature>
<feature type="transmembrane region" description="Helical" evidence="12">
    <location>
        <begin position="312"/>
        <end position="336"/>
    </location>
</feature>
<evidence type="ECO:0000256" key="6">
    <source>
        <dbReference type="ARBA" id="ARBA00022692"/>
    </source>
</evidence>
<keyword evidence="4 12" id="KW-0050">Antiport</keyword>
<evidence type="ECO:0000256" key="9">
    <source>
        <dbReference type="ARBA" id="ARBA00023065"/>
    </source>
</evidence>
<dbReference type="InterPro" id="IPR013766">
    <property type="entry name" value="Thioredoxin_domain"/>
</dbReference>
<comment type="caution">
    <text evidence="14">The sequence shown here is derived from an EMBL/GenBank/DDBJ whole genome shotgun (WGS) entry which is preliminary data.</text>
</comment>
<feature type="transmembrane region" description="Helical" evidence="12">
    <location>
        <begin position="200"/>
        <end position="223"/>
    </location>
</feature>
<dbReference type="AlphaFoldDB" id="A0A4Z1CQ01"/>
<feature type="transmembrane region" description="Helical" evidence="12">
    <location>
        <begin position="114"/>
        <end position="135"/>
    </location>
</feature>
<name>A0A4Z1CQ01_9ACTN</name>
<keyword evidence="6 12" id="KW-0812">Transmembrane</keyword>
<evidence type="ECO:0000259" key="13">
    <source>
        <dbReference type="PROSITE" id="PS51352"/>
    </source>
</evidence>
<keyword evidence="5 12" id="KW-1003">Cell membrane</keyword>
<dbReference type="Pfam" id="PF06965">
    <property type="entry name" value="Na_H_antiport_1"/>
    <property type="match status" value="1"/>
</dbReference>
<dbReference type="PANTHER" id="PTHR30341">
    <property type="entry name" value="SODIUM ION/PROTON ANTIPORTER NHAA-RELATED"/>
    <property type="match status" value="1"/>
</dbReference>
<comment type="similarity">
    <text evidence="2">In the N-terminal section; belongs to the NhaA Na(+)/H(+) (TC 2.A.33) antiporter family.</text>
</comment>
<evidence type="ECO:0000256" key="1">
    <source>
        <dbReference type="ARBA" id="ARBA00004429"/>
    </source>
</evidence>
<dbReference type="SUPFAM" id="SSF52833">
    <property type="entry name" value="Thioredoxin-like"/>
    <property type="match status" value="1"/>
</dbReference>
<dbReference type="GO" id="GO:0005886">
    <property type="term" value="C:plasma membrane"/>
    <property type="evidence" value="ECO:0007669"/>
    <property type="project" value="UniProtKB-SubCell"/>
</dbReference>
<dbReference type="GO" id="GO:0006885">
    <property type="term" value="P:regulation of pH"/>
    <property type="evidence" value="ECO:0007669"/>
    <property type="project" value="UniProtKB-UniRule"/>
</dbReference>
<dbReference type="Proteomes" id="UP000297496">
    <property type="component" value="Unassembled WGS sequence"/>
</dbReference>
<dbReference type="InterPro" id="IPR036249">
    <property type="entry name" value="Thioredoxin-like_sf"/>
</dbReference>
<evidence type="ECO:0000256" key="3">
    <source>
        <dbReference type="ARBA" id="ARBA00022448"/>
    </source>
</evidence>
<keyword evidence="7 12" id="KW-1133">Transmembrane helix</keyword>
<dbReference type="EMBL" id="SRRO01000001">
    <property type="protein sequence ID" value="TGN67037.1"/>
    <property type="molecule type" value="Genomic_DNA"/>
</dbReference>
<keyword evidence="8 12" id="KW-0915">Sodium</keyword>
<evidence type="ECO:0000256" key="2">
    <source>
        <dbReference type="ARBA" id="ARBA00007006"/>
    </source>
</evidence>
<comment type="similarity">
    <text evidence="12">Belongs to the NhaA Na(+)/H(+) (TC 2.A.33) antiporter family.</text>
</comment>
<feature type="transmembrane region" description="Helical" evidence="12">
    <location>
        <begin position="147"/>
        <end position="166"/>
    </location>
</feature>
<sequence>MRTESGSAGMLVVAALVALVWANSPWSQSYVDLWHTELSVRLGDGGLSMDLHHWVNDGLMVVFFFVIGLEVRKEFAIGELTDRSRVVVPLVAGVTGMLVPAGLFLALNPSGPEAAGWGAVIGTDTAFLLGVMALVGPAVSTQLRIFLLTLTVIDDIVAVSVIGVVYSDDLSLGALALAAACLLVLVVLDRAGVWQAAPYVVVVLVLWIATVESGVHASIAGMLSGLLVPALDPRRADVEDAARSFRAFRQSPMPGVQRAARRSLTRAISVNERLQEALHTPTSHVVVPVFALANAGVDLRDGVLGDALASRLMWGIVLGLVVGKALGIFLGAFASVRLGWGRLPQGVGLGHTLAGGALSGIGFTVSLLIISLAFDSTRLQDQARVGVLLAAVLASLAGWLAFRFAARFLGQRDAALPTLLSPPVDPARDHVVGPDDAELTLVEYLDYECPFCARVSGVGDELRAHFGDRLRYVTRHLPLPVHPHAELAALAAEAAARQDRFREMHAMLFTHQDQLELEDLVGYAADLDLDLEQFMRDLDDDELSRHVEHDVASAEASGVRGTPTFFVGATRHVGPHDARTLIAALEASTQSRPIG</sequence>
<keyword evidence="11 12" id="KW-0739">Sodium transport</keyword>
<evidence type="ECO:0000256" key="8">
    <source>
        <dbReference type="ARBA" id="ARBA00023053"/>
    </source>
</evidence>
<dbReference type="InterPro" id="IPR023171">
    <property type="entry name" value="Na/H_antiporter_dom_sf"/>
</dbReference>
<dbReference type="NCBIfam" id="TIGR00773">
    <property type="entry name" value="NhaA"/>
    <property type="match status" value="1"/>
</dbReference>
<evidence type="ECO:0000256" key="4">
    <source>
        <dbReference type="ARBA" id="ARBA00022449"/>
    </source>
</evidence>
<comment type="catalytic activity">
    <reaction evidence="12">
        <text>Na(+)(in) + 2 H(+)(out) = Na(+)(out) + 2 H(+)(in)</text>
        <dbReference type="Rhea" id="RHEA:29251"/>
        <dbReference type="ChEBI" id="CHEBI:15378"/>
        <dbReference type="ChEBI" id="CHEBI:29101"/>
    </reaction>
</comment>
<feature type="transmembrane region" description="Helical" evidence="12">
    <location>
        <begin position="385"/>
        <end position="402"/>
    </location>
</feature>
<organism evidence="14 15">
    <name type="scientific">Nocardioides eburneiflavus</name>
    <dbReference type="NCBI Taxonomy" id="2518372"/>
    <lineage>
        <taxon>Bacteria</taxon>
        <taxon>Bacillati</taxon>
        <taxon>Actinomycetota</taxon>
        <taxon>Actinomycetes</taxon>
        <taxon>Propionibacteriales</taxon>
        <taxon>Nocardioidaceae</taxon>
        <taxon>Nocardioides</taxon>
    </lineage>
</organism>
<evidence type="ECO:0000256" key="10">
    <source>
        <dbReference type="ARBA" id="ARBA00023136"/>
    </source>
</evidence>
<proteinExistence type="inferred from homology"/>
<feature type="transmembrane region" description="Helical" evidence="12">
    <location>
        <begin position="90"/>
        <end position="108"/>
    </location>
</feature>
<evidence type="ECO:0000313" key="15">
    <source>
        <dbReference type="Proteomes" id="UP000297496"/>
    </source>
</evidence>
<dbReference type="InterPro" id="IPR012336">
    <property type="entry name" value="Thioredoxin-like_fold"/>
</dbReference>
<feature type="transmembrane region" description="Helical" evidence="12">
    <location>
        <begin position="348"/>
        <end position="373"/>
    </location>
</feature>
<feature type="transmembrane region" description="Helical" evidence="12">
    <location>
        <begin position="172"/>
        <end position="188"/>
    </location>
</feature>